<comment type="caution">
    <text evidence="2">The sequence shown here is derived from an EMBL/GenBank/DDBJ whole genome shotgun (WGS) entry which is preliminary data.</text>
</comment>
<evidence type="ECO:0000313" key="2">
    <source>
        <dbReference type="EMBL" id="KUG25805.1"/>
    </source>
</evidence>
<evidence type="ECO:0000256" key="1">
    <source>
        <dbReference type="SAM" id="Phobius"/>
    </source>
</evidence>
<keyword evidence="1" id="KW-0472">Membrane</keyword>
<sequence length="43" mass="4763">MNPGNKINLKSDKTTDFSFYVMVIALAAGFIITLGYVVYSLFV</sequence>
<protein>
    <submittedName>
        <fullName evidence="2">Uncharacterized protein</fullName>
    </submittedName>
</protein>
<name>A0A0W8FY46_9ZZZZ</name>
<dbReference type="EMBL" id="LNQE01000596">
    <property type="protein sequence ID" value="KUG25805.1"/>
    <property type="molecule type" value="Genomic_DNA"/>
</dbReference>
<reference evidence="2" key="1">
    <citation type="journal article" date="2015" name="Proc. Natl. Acad. Sci. U.S.A.">
        <title>Networks of energetic and metabolic interactions define dynamics in microbial communities.</title>
        <authorList>
            <person name="Embree M."/>
            <person name="Liu J.K."/>
            <person name="Al-Bassam M.M."/>
            <person name="Zengler K."/>
        </authorList>
    </citation>
    <scope>NUCLEOTIDE SEQUENCE</scope>
</reference>
<keyword evidence="1" id="KW-0812">Transmembrane</keyword>
<feature type="transmembrane region" description="Helical" evidence="1">
    <location>
        <begin position="20"/>
        <end position="42"/>
    </location>
</feature>
<accession>A0A0W8FY46</accession>
<proteinExistence type="predicted"/>
<dbReference type="AlphaFoldDB" id="A0A0W8FY46"/>
<gene>
    <name evidence="2" type="ORF">ASZ90_004365</name>
</gene>
<organism evidence="2">
    <name type="scientific">hydrocarbon metagenome</name>
    <dbReference type="NCBI Taxonomy" id="938273"/>
    <lineage>
        <taxon>unclassified sequences</taxon>
        <taxon>metagenomes</taxon>
        <taxon>ecological metagenomes</taxon>
    </lineage>
</organism>
<keyword evidence="1" id="KW-1133">Transmembrane helix</keyword>